<dbReference type="PANTHER" id="PTHR31082">
    <property type="entry name" value="PHEROMONE-REGULATED MEMBRANE PROTEIN 10"/>
    <property type="match status" value="1"/>
</dbReference>
<name>A0A1E4T440_9ASCO</name>
<feature type="short sequence motif" description="Q motif" evidence="14">
    <location>
        <begin position="140"/>
        <end position="168"/>
    </location>
</feature>
<evidence type="ECO:0000256" key="13">
    <source>
        <dbReference type="PROSITE-ProRule" id="PRU00117"/>
    </source>
</evidence>
<keyword evidence="6" id="KW-0347">Helicase</keyword>
<dbReference type="InterPro" id="IPR001650">
    <property type="entry name" value="Helicase_C-like"/>
</dbReference>
<evidence type="ECO:0000256" key="6">
    <source>
        <dbReference type="ARBA" id="ARBA00022806"/>
    </source>
</evidence>
<dbReference type="InterPro" id="IPR011545">
    <property type="entry name" value="DEAD/DEAH_box_helicase_dom"/>
</dbReference>
<dbReference type="InterPro" id="IPR051361">
    <property type="entry name" value="ThrE/Ser_Exporter"/>
</dbReference>
<protein>
    <recommendedName>
        <fullName evidence="1">RNA helicase</fullName>
        <ecNumber evidence="1">3.6.4.13</ecNumber>
    </recommendedName>
</protein>
<feature type="compositionally biased region" description="Acidic residues" evidence="16">
    <location>
        <begin position="664"/>
        <end position="673"/>
    </location>
</feature>
<keyword evidence="5" id="KW-0378">Hydrolase</keyword>
<dbReference type="GO" id="GO:0051880">
    <property type="term" value="F:G-quadruplex DNA binding"/>
    <property type="evidence" value="ECO:0007669"/>
    <property type="project" value="UniProtKB-ARBA"/>
</dbReference>
<keyword evidence="3" id="KW-0677">Repeat</keyword>
<keyword evidence="17" id="KW-1133">Transmembrane helix</keyword>
<feature type="compositionally biased region" description="Acidic residues" evidence="16">
    <location>
        <begin position="1641"/>
        <end position="1654"/>
    </location>
</feature>
<evidence type="ECO:0000256" key="3">
    <source>
        <dbReference type="ARBA" id="ARBA00022737"/>
    </source>
</evidence>
<dbReference type="PROSITE" id="PS51192">
    <property type="entry name" value="HELICASE_ATP_BIND_1"/>
    <property type="match status" value="1"/>
</dbReference>
<dbReference type="PROSITE" id="PS00039">
    <property type="entry name" value="DEAD_ATP_HELICASE"/>
    <property type="match status" value="1"/>
</dbReference>
<feature type="domain" description="DEAD-box RNA helicase Q" evidence="20">
    <location>
        <begin position="140"/>
        <end position="168"/>
    </location>
</feature>
<sequence length="2651" mass="291406">MSYVPPHRSRSENGSEGGESSFDGGYQSRGYNNNNGGYQSRGYGGSNGGYGGSNNGGYQSRGYGGNNRGGNFGGNSRRPNIGQGVFANGVHTPAERNEKVELELFGAAGDPQFQSSGINFDNYDDIPVEATGDNPPEPISEFTSPPLDPLLVENIKFARFTKPTPVQKYSVPIIAMGRDLMACAQTGSGKTGGFLFPVMSESFSTGPVVSEPSESNVYERSKACPTALILAPTRELVSQIYEEARKFSYRSWMRPCVCYGGSDIQSQIRNLERGCDLLVATPGRLNDLLERGRISLKNIKYLVLDEADRMLDMGFEPQIRHIVQECDMPGVKDRQTLMFSATFPKEIQMMAGDFLDNYIFLSVGRVGSTSENITQRVVYVEDDEKKSSLLDILSSTEDTLTSGLTLVFVETKKMADMLSDFLLNQGFPATSIHGDRSQYERERALEMFRTGKTPILVATAVAARGLDIPNVTHVVNYDLPNDIDDYVHRIGRTGRAGNTGIATAFFNRGNKNVAKELIDILSEANQEVPEFLEALAREGARGGNVRGRGGRTPNRDVRRYNNGGSNGYSSGGYGGGYQSQGGFNRSSYGSSGASHGGAPAASSSSQWCSQSSASDSHSQLEFSVPHHNPSSINANSFQQMRSKYTQEEISKDRYLKSTKVDDVPILEDDESESDLTGPIMPVFSPSANLPQRPDVLKVRQTQQGTSGKDDESSQKNGQTQLQNLKQKQTPEDDIPIGIPLFQQDSRMKLKEEIDQDFDMDFYQDTQFAIDSERSPKPQPRRTTHTAMDESSDDESTEEEEEGEEQTEETVDHDTEQLKSTSSRKSIDSIQSKDSFKTRFKRRFTINRSNTVDSDHNDISTSLKPNEVHNNDHFLSKILGGFDSAGLSGGGLAPGGSKSSHEKISDEEEKIDNTNDIQMQDLVFKQIDKEAKGIVNDHFHLNPSSSSASTLVPKKNSSQRFMTANPELGMGEFDDLRNDDMLDAESISYHIDKPLKVRKGVASSLMAFMPQHNSMYTPNSEYSRSGVQTPSSDFSDLEKIMDPTALENKLKNLGYQSYNNSTTSVGGGGGGGLYSHNNSSSLSAPILHRSHSADNVNQHLLPDFKNNNLKRHQRTSSLVSMPHIFNRSGDPSIPDSNNKKVKIDYNFPSFAKQRAKKESNKGKKHRKSSRLKKPMMRRFRQEEAARITVHIADVLHRQRFILTLCKAFMLYGAPTHRLEEYLNMTARVMEIDGSFIYFPGCMIVSFGDASTRTSDMKLVRCAQGLDLGRLDETHDVYKEVVHDRIGVVEASEKLERILSRKPRFNSWICVLIYGFASACVTSWGFGGSWIDLPISFGVGSIVGFLQFIVAPRSSLYSSVFEVSASIVVSFIGRAIGSINGGDTFCFPGIVQGSLALILPGYIILCGSLELQSRNLVAGSVRMFYAFIYSLMLSFGITLGSALYGWIDKNAVSNTTCTSNVSPWFRFIFVPLFTIGLALINQATWAQLPVMIFISGAGYVVSYFSGLHFKSSTEFTATLGCFTIGLVSNAYTRLLKSMNGYFTNQSFMTVSLMLPAIFVQVPSGIASQGSLLVGVTTANDIVNGSTTSSTSSSSTTSFGTVMIQVALGITQAQASPDEALSAVTSTPGSPAPQSIASEATTVDGDEHDVENEDSNEETVFASAAKPKNVYSINDESAFPALGSAMSSANSAPLRWGPSTATTSSSGKSSGYASAAASANSKSFKPAVKSSNTQLTFIIDADQQLHASKADFFKIVSTIKATYGVKIESTLSATTNKRTFLLNGPASNIQKAKRDVIKHLTKPIKIEFGVPAKLRSAIIGSGGRTLKPILESTGTKINIANADETETATTNSSDEDDELFGKVSIVSVEGDIEGCEDAKSQILAIVNEHTKNLSVRVPIAPKLKPFVKTEVESLTFPSDVEVLTPDSSSKASNILITGPREGVISARNSVKSLMESLDSKIVVEEKTVPRSVHQFLDSDKIFEKTNVLVELPAKDSTSEIVKFIGIESNIPAAIAYGKELSQEFITNTLELERSHGANVSHAKALTAFFVYTKFLDALATKHDVKINAPSYKSLADDNINIVQIQFVCGKDQKDALKQVRKEAVETVNKITPSFIRTITDIDSFVLNKLDNTVAIENNVSIVPLGKLGKNSNKILLVLQQDDDEFLPSSEEIKDKLEKVDRSLDSLRELSKNVTSEVIQVSSADQKHLEGHALKNLLKKFDSESISISLHHNATGESEDEILLVGYTTEINKAKQELEQAIEEVKNYEIASKYNKTIEFPTDQLSKLIGQKGSYLTATQNEFDVRIDIIDNDESKEDNKISHVKLTGLKSNVEECEKKIISQGKKWSDEKTVVMKIDQKYHRRMIGANGIYVNRLNDKYNVVVKFPYEDSKGNKDEVIIRGPSKGVAKAEEELKDLLQYEKENGFKETIQVPLDILPRIIGKNGENIKDISGETGIEMNHNRKDQVKEKEQGYVEFDLTGSKKGIQDAKAKINYMIDRIQNSTTVTIEVDPKWHRHLVGSSGTTRREIILRAGGSDDGQDQRADFRRLLQIPQRGSNSNKIVCTGDKRIVEKIVLEVEKIVKELESVTKESVEVPKKKHRLIVGTMGSVRRGLEQEFKVRINVPSTDSESESVTIEGTPEQIEKVKAKLLELTK</sequence>
<evidence type="ECO:0000256" key="1">
    <source>
        <dbReference type="ARBA" id="ARBA00012552"/>
    </source>
</evidence>
<dbReference type="InterPro" id="IPR057778">
    <property type="entry name" value="KH_Vigilin_N"/>
</dbReference>
<feature type="region of interest" description="Disordered" evidence="16">
    <location>
        <begin position="1616"/>
        <end position="1656"/>
    </location>
</feature>
<evidence type="ECO:0000256" key="8">
    <source>
        <dbReference type="ARBA" id="ARBA00022884"/>
    </source>
</evidence>
<dbReference type="PROSITE" id="PS51195">
    <property type="entry name" value="Q_MOTIF"/>
    <property type="match status" value="1"/>
</dbReference>
<keyword evidence="9" id="KW-0648">Protein biosynthesis</keyword>
<feature type="domain" description="Helicase ATP-binding" evidence="18">
    <location>
        <begin position="171"/>
        <end position="361"/>
    </location>
</feature>
<feature type="compositionally biased region" description="Low complexity" evidence="16">
    <location>
        <begin position="1696"/>
        <end position="1709"/>
    </location>
</feature>
<evidence type="ECO:0000256" key="16">
    <source>
        <dbReference type="SAM" id="MobiDB-lite"/>
    </source>
</evidence>
<dbReference type="SMART" id="SM00487">
    <property type="entry name" value="DEXDc"/>
    <property type="match status" value="1"/>
</dbReference>
<dbReference type="InterPro" id="IPR014014">
    <property type="entry name" value="RNA_helicase_DEAD_Q_motif"/>
</dbReference>
<keyword evidence="7" id="KW-0067">ATP-binding</keyword>
<dbReference type="GO" id="GO:0003743">
    <property type="term" value="F:translation initiation factor activity"/>
    <property type="evidence" value="ECO:0007669"/>
    <property type="project" value="UniProtKB-KW"/>
</dbReference>
<dbReference type="FunFam" id="3.40.50.300:FF:000008">
    <property type="entry name" value="ATP-dependent RNA helicase RhlB"/>
    <property type="match status" value="1"/>
</dbReference>
<feature type="compositionally biased region" description="Gly residues" evidence="16">
    <location>
        <begin position="564"/>
        <end position="573"/>
    </location>
</feature>
<feature type="region of interest" description="Disordered" evidence="16">
    <location>
        <begin position="663"/>
        <end position="740"/>
    </location>
</feature>
<keyword evidence="17" id="KW-0472">Membrane</keyword>
<dbReference type="PROSITE" id="PS51194">
    <property type="entry name" value="HELICASE_CTER"/>
    <property type="match status" value="1"/>
</dbReference>
<evidence type="ECO:0000256" key="2">
    <source>
        <dbReference type="ARBA" id="ARBA00022540"/>
    </source>
</evidence>
<dbReference type="CDD" id="cd18787">
    <property type="entry name" value="SF2_C_DEAD"/>
    <property type="match status" value="1"/>
</dbReference>
<dbReference type="Pfam" id="PF06738">
    <property type="entry name" value="ThrE"/>
    <property type="match status" value="1"/>
</dbReference>
<feature type="region of interest" description="Disordered" evidence="16">
    <location>
        <begin position="767"/>
        <end position="831"/>
    </location>
</feature>
<keyword evidence="2" id="KW-0396">Initiation factor</keyword>
<reference evidence="22" key="1">
    <citation type="submission" date="2016-04" db="EMBL/GenBank/DDBJ databases">
        <title>Comparative genomics of biotechnologically important yeasts.</title>
        <authorList>
            <consortium name="DOE Joint Genome Institute"/>
            <person name="Riley R."/>
            <person name="Haridas S."/>
            <person name="Wolfe K.H."/>
            <person name="Lopes M.R."/>
            <person name="Hittinger C.T."/>
            <person name="Goker M."/>
            <person name="Salamov A."/>
            <person name="Wisecaver J."/>
            <person name="Long T.M."/>
            <person name="Aerts A.L."/>
            <person name="Barry K."/>
            <person name="Choi C."/>
            <person name="Clum A."/>
            <person name="Coughlan A.Y."/>
            <person name="Deshpande S."/>
            <person name="Douglass A.P."/>
            <person name="Hanson S.J."/>
            <person name="Klenk H.-P."/>
            <person name="Labutti K."/>
            <person name="Lapidus A."/>
            <person name="Lindquist E."/>
            <person name="Lipzen A."/>
            <person name="Meier-Kolthoff J.P."/>
            <person name="Ohm R.A."/>
            <person name="Otillar R.P."/>
            <person name="Pangilinan J."/>
            <person name="Peng Y."/>
            <person name="Rokas A."/>
            <person name="Rosa C.A."/>
            <person name="Scheuner C."/>
            <person name="Sibirny A.A."/>
            <person name="Slot J.C."/>
            <person name="Stielow J.B."/>
            <person name="Sun H."/>
            <person name="Kurtzman C.P."/>
            <person name="Blackwell M."/>
            <person name="Grigoriev I.V."/>
            <person name="Jeffries T.W."/>
        </authorList>
    </citation>
    <scope>NUCLEOTIDE SEQUENCE [LARGE SCALE GENOMIC DNA]</scope>
    <source>
        <strain evidence="22">NRRL YB-2248</strain>
    </source>
</reference>
<dbReference type="PROSITE" id="PS50084">
    <property type="entry name" value="KH_TYPE_1"/>
    <property type="match status" value="5"/>
</dbReference>
<keyword evidence="17" id="KW-0812">Transmembrane</keyword>
<evidence type="ECO:0000259" key="19">
    <source>
        <dbReference type="PROSITE" id="PS51194"/>
    </source>
</evidence>
<dbReference type="Gene3D" id="3.30.1370.10">
    <property type="entry name" value="K Homology domain, type 1"/>
    <property type="match status" value="6"/>
</dbReference>
<dbReference type="InterPro" id="IPR036612">
    <property type="entry name" value="KH_dom_type_1_sf"/>
</dbReference>
<evidence type="ECO:0000259" key="20">
    <source>
        <dbReference type="PROSITE" id="PS51195"/>
    </source>
</evidence>
<evidence type="ECO:0000256" key="12">
    <source>
        <dbReference type="ARBA" id="ARBA00047984"/>
    </source>
</evidence>
<feature type="compositionally biased region" description="Gly residues" evidence="16">
    <location>
        <begin position="62"/>
        <end position="73"/>
    </location>
</feature>
<feature type="compositionally biased region" description="Polar residues" evidence="16">
    <location>
        <begin position="817"/>
        <end position="831"/>
    </location>
</feature>
<comment type="similarity">
    <text evidence="10">Belongs to the DEAD box helicase family. DDX3/DED1 subfamily.</text>
</comment>
<feature type="transmembrane region" description="Helical" evidence="17">
    <location>
        <begin position="1303"/>
        <end position="1325"/>
    </location>
</feature>
<dbReference type="GO" id="GO:0003727">
    <property type="term" value="F:single-stranded RNA binding"/>
    <property type="evidence" value="ECO:0007669"/>
    <property type="project" value="UniProtKB-ARBA"/>
</dbReference>
<feature type="region of interest" description="Disordered" evidence="16">
    <location>
        <begin position="1689"/>
        <end position="1709"/>
    </location>
</feature>
<dbReference type="OrthoDB" id="10027144at2759"/>
<evidence type="ECO:0000313" key="22">
    <source>
        <dbReference type="Proteomes" id="UP000094801"/>
    </source>
</evidence>
<dbReference type="SUPFAM" id="SSF54791">
    <property type="entry name" value="Eukaryotic type KH-domain (KH-domain type I)"/>
    <property type="match status" value="5"/>
</dbReference>
<feature type="compositionally biased region" description="Low complexity" evidence="16">
    <location>
        <begin position="12"/>
        <end position="41"/>
    </location>
</feature>
<evidence type="ECO:0000313" key="21">
    <source>
        <dbReference type="EMBL" id="ODV86533.1"/>
    </source>
</evidence>
<feature type="coiled-coil region" evidence="15">
    <location>
        <begin position="2240"/>
        <end position="2267"/>
    </location>
</feature>
<feature type="transmembrane region" description="Helical" evidence="17">
    <location>
        <begin position="1331"/>
        <end position="1348"/>
    </location>
</feature>
<dbReference type="GO" id="GO:0003724">
    <property type="term" value="F:RNA helicase activity"/>
    <property type="evidence" value="ECO:0007669"/>
    <property type="project" value="UniProtKB-EC"/>
</dbReference>
<evidence type="ECO:0000256" key="17">
    <source>
        <dbReference type="SAM" id="Phobius"/>
    </source>
</evidence>
<dbReference type="FunFam" id="3.40.50.300:FF:000160">
    <property type="entry name" value="ATP-dependent RNA helicase DDX3X"/>
    <property type="match status" value="1"/>
</dbReference>
<evidence type="ECO:0000256" key="9">
    <source>
        <dbReference type="ARBA" id="ARBA00022917"/>
    </source>
</evidence>
<evidence type="ECO:0000256" key="15">
    <source>
        <dbReference type="SAM" id="Coils"/>
    </source>
</evidence>
<gene>
    <name evidence="21" type="ORF">CANARDRAFT_206909</name>
</gene>
<accession>A0A1E4T440</accession>
<dbReference type="Pfam" id="PF00270">
    <property type="entry name" value="DEAD"/>
    <property type="match status" value="1"/>
</dbReference>
<feature type="region of interest" description="Disordered" evidence="16">
    <location>
        <begin position="587"/>
        <end position="612"/>
    </location>
</feature>
<feature type="region of interest" description="Disordered" evidence="16">
    <location>
        <begin position="1"/>
        <end position="80"/>
    </location>
</feature>
<feature type="compositionally biased region" description="Acidic residues" evidence="16">
    <location>
        <begin position="789"/>
        <end position="808"/>
    </location>
</feature>
<dbReference type="InterPro" id="IPR004087">
    <property type="entry name" value="KH_dom"/>
</dbReference>
<feature type="compositionally biased region" description="Low complexity" evidence="16">
    <location>
        <begin position="714"/>
        <end position="727"/>
    </location>
</feature>
<comment type="catalytic activity">
    <reaction evidence="12">
        <text>ATP + H2O = ADP + phosphate + H(+)</text>
        <dbReference type="Rhea" id="RHEA:13065"/>
        <dbReference type="ChEBI" id="CHEBI:15377"/>
        <dbReference type="ChEBI" id="CHEBI:15378"/>
        <dbReference type="ChEBI" id="CHEBI:30616"/>
        <dbReference type="ChEBI" id="CHEBI:43474"/>
        <dbReference type="ChEBI" id="CHEBI:456216"/>
        <dbReference type="EC" id="3.6.4.13"/>
    </reaction>
</comment>
<feature type="compositionally biased region" description="Polar residues" evidence="16">
    <location>
        <begin position="1620"/>
        <end position="1638"/>
    </location>
</feature>
<dbReference type="SUPFAM" id="SSF52540">
    <property type="entry name" value="P-loop containing nucleoside triphosphate hydrolases"/>
    <property type="match status" value="1"/>
</dbReference>
<dbReference type="SMART" id="SM00490">
    <property type="entry name" value="HELICc"/>
    <property type="match status" value="1"/>
</dbReference>
<proteinExistence type="inferred from homology"/>
<evidence type="ECO:0000256" key="5">
    <source>
        <dbReference type="ARBA" id="ARBA00022801"/>
    </source>
</evidence>
<keyword evidence="22" id="KW-1185">Reference proteome</keyword>
<dbReference type="PANTHER" id="PTHR31082:SF4">
    <property type="entry name" value="PHEROMONE-REGULATED MEMBRANE PROTEIN 10"/>
    <property type="match status" value="1"/>
</dbReference>
<dbReference type="Proteomes" id="UP000094801">
    <property type="component" value="Unassembled WGS sequence"/>
</dbReference>
<evidence type="ECO:0000256" key="11">
    <source>
        <dbReference type="ARBA" id="ARBA00034125"/>
    </source>
</evidence>
<dbReference type="CDD" id="cd22449">
    <property type="entry name" value="KH-I_ScSCP160_rpt4"/>
    <property type="match status" value="1"/>
</dbReference>
<feature type="transmembrane region" description="Helical" evidence="17">
    <location>
        <begin position="1486"/>
        <end position="1507"/>
    </location>
</feature>
<dbReference type="GO" id="GO:0022857">
    <property type="term" value="F:transmembrane transporter activity"/>
    <property type="evidence" value="ECO:0007669"/>
    <property type="project" value="InterPro"/>
</dbReference>
<dbReference type="InterPro" id="IPR014001">
    <property type="entry name" value="Helicase_ATP-bd"/>
</dbReference>
<evidence type="ECO:0000256" key="7">
    <source>
        <dbReference type="ARBA" id="ARBA00022840"/>
    </source>
</evidence>
<dbReference type="GO" id="GO:0016787">
    <property type="term" value="F:hydrolase activity"/>
    <property type="evidence" value="ECO:0007669"/>
    <property type="project" value="UniProtKB-KW"/>
</dbReference>
<dbReference type="EMBL" id="KV453850">
    <property type="protein sequence ID" value="ODV86533.1"/>
    <property type="molecule type" value="Genomic_DNA"/>
</dbReference>
<organism evidence="21 22">
    <name type="scientific">[Candida] arabinofermentans NRRL YB-2248</name>
    <dbReference type="NCBI Taxonomy" id="983967"/>
    <lineage>
        <taxon>Eukaryota</taxon>
        <taxon>Fungi</taxon>
        <taxon>Dikarya</taxon>
        <taxon>Ascomycota</taxon>
        <taxon>Saccharomycotina</taxon>
        <taxon>Pichiomycetes</taxon>
        <taxon>Pichiales</taxon>
        <taxon>Pichiaceae</taxon>
        <taxon>Ogataea</taxon>
        <taxon>Ogataea/Candida clade</taxon>
    </lineage>
</organism>
<comment type="similarity">
    <text evidence="11">Belongs to the ThrE exporter (TC 2.A.79) family.</text>
</comment>
<dbReference type="EC" id="3.6.4.13" evidence="1"/>
<dbReference type="InterPro" id="IPR010619">
    <property type="entry name" value="ThrE-like_N"/>
</dbReference>
<feature type="transmembrane region" description="Helical" evidence="17">
    <location>
        <begin position="1462"/>
        <end position="1479"/>
    </location>
</feature>
<feature type="region of interest" description="Disordered" evidence="16">
    <location>
        <begin position="541"/>
        <end position="573"/>
    </location>
</feature>
<dbReference type="InterPro" id="IPR000629">
    <property type="entry name" value="RNA-helicase_DEAD-box_CS"/>
</dbReference>
<keyword evidence="15" id="KW-0175">Coiled coil</keyword>
<feature type="transmembrane region" description="Helical" evidence="17">
    <location>
        <begin position="1421"/>
        <end position="1442"/>
    </location>
</feature>
<dbReference type="GO" id="GO:0005524">
    <property type="term" value="F:ATP binding"/>
    <property type="evidence" value="ECO:0007669"/>
    <property type="project" value="UniProtKB-KW"/>
</dbReference>
<evidence type="ECO:0000256" key="4">
    <source>
        <dbReference type="ARBA" id="ARBA00022741"/>
    </source>
</evidence>
<dbReference type="Pfam" id="PF00271">
    <property type="entry name" value="Helicase_C"/>
    <property type="match status" value="1"/>
</dbReference>
<dbReference type="STRING" id="983967.A0A1E4T440"/>
<dbReference type="InterPro" id="IPR004088">
    <property type="entry name" value="KH_dom_type_1"/>
</dbReference>
<feature type="transmembrane region" description="Helical" evidence="17">
    <location>
        <begin position="1387"/>
        <end position="1409"/>
    </location>
</feature>
<dbReference type="SMART" id="SM00322">
    <property type="entry name" value="KH"/>
    <property type="match status" value="7"/>
</dbReference>
<dbReference type="Pfam" id="PF00013">
    <property type="entry name" value="KH_1"/>
    <property type="match status" value="5"/>
</dbReference>
<dbReference type="Gene3D" id="3.40.50.300">
    <property type="entry name" value="P-loop containing nucleotide triphosphate hydrolases"/>
    <property type="match status" value="2"/>
</dbReference>
<evidence type="ECO:0000256" key="14">
    <source>
        <dbReference type="PROSITE-ProRule" id="PRU00552"/>
    </source>
</evidence>
<dbReference type="Pfam" id="PF24668">
    <property type="entry name" value="KH_Vigilin"/>
    <property type="match status" value="1"/>
</dbReference>
<dbReference type="GO" id="GO:1901195">
    <property type="term" value="P:positive regulation of formation of translation preinitiation complex"/>
    <property type="evidence" value="ECO:0007669"/>
    <property type="project" value="UniProtKB-ARBA"/>
</dbReference>
<keyword evidence="8 13" id="KW-0694">RNA-binding</keyword>
<keyword evidence="4" id="KW-0547">Nucleotide-binding</keyword>
<evidence type="ECO:0000259" key="18">
    <source>
        <dbReference type="PROSITE" id="PS51192"/>
    </source>
</evidence>
<dbReference type="InterPro" id="IPR027417">
    <property type="entry name" value="P-loop_NTPase"/>
</dbReference>
<feature type="domain" description="Helicase C-terminal" evidence="19">
    <location>
        <begin position="372"/>
        <end position="536"/>
    </location>
</feature>
<feature type="compositionally biased region" description="Gly residues" evidence="16">
    <location>
        <begin position="42"/>
        <end position="55"/>
    </location>
</feature>
<evidence type="ECO:0000256" key="10">
    <source>
        <dbReference type="ARBA" id="ARBA00024358"/>
    </source>
</evidence>